<keyword evidence="7" id="KW-1185">Reference proteome</keyword>
<dbReference type="InterPro" id="IPR024719">
    <property type="entry name" value="HpaB/PvcC/4-BUDH_C"/>
</dbReference>
<evidence type="ECO:0000313" key="7">
    <source>
        <dbReference type="Proteomes" id="UP001300012"/>
    </source>
</evidence>
<dbReference type="PANTHER" id="PTHR36117:SF3">
    <property type="entry name" value="4-HYDROXYPHENYLACETATE 3-MONOOXYGENASE-RELATED"/>
    <property type="match status" value="1"/>
</dbReference>
<dbReference type="SUPFAM" id="SSF56645">
    <property type="entry name" value="Acyl-CoA dehydrogenase NM domain-like"/>
    <property type="match status" value="1"/>
</dbReference>
<gene>
    <name evidence="6" type="ORF">NV381_18360</name>
</gene>
<evidence type="ECO:0000259" key="5">
    <source>
        <dbReference type="Pfam" id="PF11794"/>
    </source>
</evidence>
<dbReference type="EMBL" id="JANQBD010000013">
    <property type="protein sequence ID" value="MCR8633168.1"/>
    <property type="molecule type" value="Genomic_DNA"/>
</dbReference>
<dbReference type="InterPro" id="IPR009100">
    <property type="entry name" value="AcylCoA_DH/oxidase_NM_dom_sf"/>
</dbReference>
<dbReference type="InterPro" id="IPR024674">
    <property type="entry name" value="HpaB/PvcC/4-BUDH_N"/>
</dbReference>
<evidence type="ECO:0000256" key="1">
    <source>
        <dbReference type="ARBA" id="ARBA00022630"/>
    </source>
</evidence>
<dbReference type="Gene3D" id="2.40.110.10">
    <property type="entry name" value="Butyryl-CoA Dehydrogenase, subunit A, domain 2"/>
    <property type="match status" value="1"/>
</dbReference>
<evidence type="ECO:0000313" key="6">
    <source>
        <dbReference type="EMBL" id="MCR8633168.1"/>
    </source>
</evidence>
<keyword evidence="1" id="KW-0285">Flavoprotein</keyword>
<feature type="domain" description="HpaB/PvcC/4-BUDH N-terminal" evidence="5">
    <location>
        <begin position="5"/>
        <end position="269"/>
    </location>
</feature>
<dbReference type="InterPro" id="IPR004925">
    <property type="entry name" value="HpaB/PvcC/4-BUDH"/>
</dbReference>
<keyword evidence="2" id="KW-0274">FAD</keyword>
<reference evidence="6 7" key="1">
    <citation type="submission" date="2022-08" db="EMBL/GenBank/DDBJ databases">
        <title>Paenibacillus endoradicis sp. nov., Paenibacillus radicibacter sp. nov and Paenibacillus pararadicis sp. nov., three cold-adapted plant growth-promoting bacteria isolated from root of Larix gmelinii in Great Khingan.</title>
        <authorList>
            <person name="Xue H."/>
        </authorList>
    </citation>
    <scope>NUCLEOTIDE SEQUENCE [LARGE SCALE GENOMIC DNA]</scope>
    <source>
        <strain evidence="6 7">N5-1-1-5</strain>
    </source>
</reference>
<keyword evidence="3" id="KW-0560">Oxidoreductase</keyword>
<evidence type="ECO:0000256" key="3">
    <source>
        <dbReference type="ARBA" id="ARBA00023002"/>
    </source>
</evidence>
<proteinExistence type="predicted"/>
<dbReference type="RefSeq" id="WP_258214747.1">
    <property type="nucleotide sequence ID" value="NZ_JANQBD010000013.1"/>
</dbReference>
<organism evidence="6 7">
    <name type="scientific">Paenibacillus radicis</name>
    <name type="common">ex Xue et al. 2023</name>
    <dbReference type="NCBI Taxonomy" id="2972489"/>
    <lineage>
        <taxon>Bacteria</taxon>
        <taxon>Bacillati</taxon>
        <taxon>Bacillota</taxon>
        <taxon>Bacilli</taxon>
        <taxon>Bacillales</taxon>
        <taxon>Paenibacillaceae</taxon>
        <taxon>Paenibacillus</taxon>
    </lineage>
</organism>
<dbReference type="Gene3D" id="1.10.3140.10">
    <property type="entry name" value="4-hydroxybutyryl-coa dehydratase, domain 1"/>
    <property type="match status" value="1"/>
</dbReference>
<accession>A0ABT1YJ08</accession>
<name>A0ABT1YJ08_9BACL</name>
<dbReference type="Gene3D" id="1.20.140.10">
    <property type="entry name" value="Butyryl-CoA Dehydrogenase, subunit A, domain 3"/>
    <property type="match status" value="1"/>
</dbReference>
<evidence type="ECO:0000259" key="4">
    <source>
        <dbReference type="Pfam" id="PF03241"/>
    </source>
</evidence>
<dbReference type="InterPro" id="IPR036250">
    <property type="entry name" value="AcylCo_DH-like_C"/>
</dbReference>
<sequence>MPTRGDRFISSLADGRNVWLNGAKADNLSDHPAFQGTLGTIKRLFNQLDDPAVRDHIGFAPSGREAYAHSSFLVPYSAQDLSKRSTAFNYWAKETHGMMSRLSDYGRSMITGWYAAKEQLGKLDPHFESKITSYYQDARDRDLFLTTAILDPQIDRSVSLDDNRIAERFLHVVRETSDGIIVRGAKMIATGAPYTHDFIIFSFLQFDKKDRKHAHILIVPANSAGLHIVCRESFADSREQNHILSSRYEEMDAVLFFDDVFIPWERVLLYGDSEAVLKLRANKTANSLAFHQTVVRYVSKLEFVTGVAFAIAEAIGVNGYLHIQEKLGELITQVDTMKALVIASETTAKHDESGVLVPEISFIDTARNIGTKFYPRAIEILQQIGGGGFVQTPSGMEDFYGPISKLMHLYFEGASVSAEKKIHLFKLAWDLIGSPLGARHELYERFYAGDPVRAYANQYVKSDKEAFTDPVWKLLKEAGKYGSKRNYTYT</sequence>
<dbReference type="SUPFAM" id="SSF47203">
    <property type="entry name" value="Acyl-CoA dehydrogenase C-terminal domain-like"/>
    <property type="match status" value="1"/>
</dbReference>
<dbReference type="InterPro" id="IPR046373">
    <property type="entry name" value="Acyl-CoA_Oxase/DH_mid-dom_sf"/>
</dbReference>
<evidence type="ECO:0000256" key="2">
    <source>
        <dbReference type="ARBA" id="ARBA00022827"/>
    </source>
</evidence>
<comment type="caution">
    <text evidence="6">The sequence shown here is derived from an EMBL/GenBank/DDBJ whole genome shotgun (WGS) entry which is preliminary data.</text>
</comment>
<dbReference type="Pfam" id="PF03241">
    <property type="entry name" value="HpaB"/>
    <property type="match status" value="1"/>
</dbReference>
<feature type="domain" description="HpaB/PvcC/4-BUDH C-terminal" evidence="4">
    <location>
        <begin position="285"/>
        <end position="475"/>
    </location>
</feature>
<dbReference type="PIRSF" id="PIRSF000331">
    <property type="entry name" value="HpaA_HpaB"/>
    <property type="match status" value="1"/>
</dbReference>
<dbReference type="Proteomes" id="UP001300012">
    <property type="component" value="Unassembled WGS sequence"/>
</dbReference>
<protein>
    <submittedName>
        <fullName evidence="6">4-hydroxyphenylacetate 3-hydroxylase</fullName>
    </submittedName>
</protein>
<dbReference type="PANTHER" id="PTHR36117">
    <property type="entry name" value="4-HYDROXYPHENYLACETATE 3-MONOOXYGENASE-RELATED"/>
    <property type="match status" value="1"/>
</dbReference>
<dbReference type="Pfam" id="PF11794">
    <property type="entry name" value="HpaB_N"/>
    <property type="match status" value="1"/>
</dbReference>